<dbReference type="EC" id="3.4.19.13" evidence="1"/>
<dbReference type="PANTHER" id="PTHR43881:SF1">
    <property type="entry name" value="GAMMA-GLUTAMYLTRANSPEPTIDASE (AFU_ORTHOLOGUE AFUA_4G13580)"/>
    <property type="match status" value="1"/>
</dbReference>
<protein>
    <recommendedName>
        <fullName evidence="1">Glutathione hydrolase proenzyme</fullName>
        <ecNumber evidence="1">2.3.2.2</ecNumber>
        <ecNumber evidence="1">3.4.19.13</ecNumber>
    </recommendedName>
    <component>
        <recommendedName>
            <fullName evidence="1">Glutathione hydrolase large chain</fullName>
        </recommendedName>
    </component>
    <component>
        <recommendedName>
            <fullName evidence="1">Glutathione hydrolase small chain</fullName>
        </recommendedName>
    </component>
</protein>
<organism evidence="3 4">
    <name type="scientific">Sphingomonas quercus</name>
    <dbReference type="NCBI Taxonomy" id="2842451"/>
    <lineage>
        <taxon>Bacteria</taxon>
        <taxon>Pseudomonadati</taxon>
        <taxon>Pseudomonadota</taxon>
        <taxon>Alphaproteobacteria</taxon>
        <taxon>Sphingomonadales</taxon>
        <taxon>Sphingomonadaceae</taxon>
        <taxon>Sphingomonas</taxon>
    </lineage>
</organism>
<comment type="catalytic activity">
    <reaction evidence="1">
        <text>glutathione + H2O = L-cysteinylglycine + L-glutamate</text>
        <dbReference type="Rhea" id="RHEA:28807"/>
        <dbReference type="ChEBI" id="CHEBI:15377"/>
        <dbReference type="ChEBI" id="CHEBI:29985"/>
        <dbReference type="ChEBI" id="CHEBI:57925"/>
        <dbReference type="ChEBI" id="CHEBI:61694"/>
        <dbReference type="EC" id="3.4.19.13"/>
    </reaction>
</comment>
<dbReference type="PANTHER" id="PTHR43881">
    <property type="entry name" value="GAMMA-GLUTAMYLTRANSPEPTIDASE (AFU_ORTHOLOGUE AFUA_4G13580)"/>
    <property type="match status" value="1"/>
</dbReference>
<dbReference type="EMBL" id="JAHKRT010000008">
    <property type="protein sequence ID" value="MBU3079134.1"/>
    <property type="molecule type" value="Genomic_DNA"/>
</dbReference>
<comment type="caution">
    <text evidence="3">The sequence shown here is derived from an EMBL/GenBank/DDBJ whole genome shotgun (WGS) entry which is preliminary data.</text>
</comment>
<comment type="catalytic activity">
    <reaction evidence="1">
        <text>an S-substituted glutathione + H2O = an S-substituted L-cysteinylglycine + L-glutamate</text>
        <dbReference type="Rhea" id="RHEA:59468"/>
        <dbReference type="ChEBI" id="CHEBI:15377"/>
        <dbReference type="ChEBI" id="CHEBI:29985"/>
        <dbReference type="ChEBI" id="CHEBI:90779"/>
        <dbReference type="ChEBI" id="CHEBI:143103"/>
        <dbReference type="EC" id="3.4.19.13"/>
    </reaction>
</comment>
<keyword evidence="1" id="KW-0378">Hydrolase</keyword>
<keyword evidence="1" id="KW-0865">Zymogen</keyword>
<feature type="signal peptide" evidence="2">
    <location>
        <begin position="1"/>
        <end position="22"/>
    </location>
</feature>
<keyword evidence="1 3" id="KW-0012">Acyltransferase</keyword>
<gene>
    <name evidence="3" type="primary">ggt</name>
    <name evidence="3" type="ORF">KOF26_14840</name>
</gene>
<dbReference type="EC" id="2.3.2.2" evidence="1"/>
<comment type="subunit">
    <text evidence="1">This enzyme consists of two polypeptide chains, which are synthesized in precursor form from a single polypeptide.</text>
</comment>
<accession>A0ABS6BPD5</accession>
<reference evidence="3 4" key="1">
    <citation type="submission" date="2021-06" db="EMBL/GenBank/DDBJ databases">
        <title>Sphingomonas sp. XMGL2, whole genome shotgun sequencing project.</title>
        <authorList>
            <person name="Zhao G."/>
            <person name="Shen L."/>
        </authorList>
    </citation>
    <scope>NUCLEOTIDE SEQUENCE [LARGE SCALE GENOMIC DNA]</scope>
    <source>
        <strain evidence="3 4">XMGL2</strain>
    </source>
</reference>
<evidence type="ECO:0000313" key="4">
    <source>
        <dbReference type="Proteomes" id="UP000776276"/>
    </source>
</evidence>
<keyword evidence="1 3" id="KW-0808">Transferase</keyword>
<dbReference type="Pfam" id="PF01019">
    <property type="entry name" value="G_glu_transpept"/>
    <property type="match status" value="1"/>
</dbReference>
<dbReference type="Proteomes" id="UP000776276">
    <property type="component" value="Unassembled WGS sequence"/>
</dbReference>
<keyword evidence="4" id="KW-1185">Reference proteome</keyword>
<keyword evidence="2" id="KW-0732">Signal</keyword>
<dbReference type="GO" id="GO:0103068">
    <property type="term" value="F:leukotriene C4 gamma-glutamyl transferase activity"/>
    <property type="evidence" value="ECO:0007669"/>
    <property type="project" value="UniProtKB-EC"/>
</dbReference>
<dbReference type="InterPro" id="IPR052896">
    <property type="entry name" value="GGT-like_enzyme"/>
</dbReference>
<dbReference type="NCBIfam" id="TIGR00066">
    <property type="entry name" value="g_glut_trans"/>
    <property type="match status" value="1"/>
</dbReference>
<name>A0ABS6BPD5_9SPHN</name>
<comment type="PTM">
    <text evidence="1">Cleaved by autocatalysis into a large and a small subunit.</text>
</comment>
<sequence>MAAAGLAAVTVMAAVLAVPSTAQPQPGPAGFDAFRGDRGYGWAGQTRSEMLARHGIVATSQPLAADAGLDILKAGGNAFDAAVATAAVLNVVEPNSAGLGADMFVIAWSAKDRKLVALDGAGRAPAGFTPDRFRGKGLTRMPNAGIDSAVVPGAVDGWDVLLKRYGTMGFKQVLEPAARIAEEGYGVTERIQHEWAGAQKLLSADPDSVRTYLPGGKAPAMYQIFRNPDLARALRLLEAGGRDVFYKGEIARAIVAKSQATGGAITMDDLAGIRARWVTPITTKFHGYDLYQMPPSTQGFAVLEMMNVLDVCAPKLGIAPDPKSAAYWHLMVEAKKLAYADLERWDGDPDFSKVPTDRLVSKAYAAELCARIDPNHASALKPASDPIGGTVYISVADRFGNVVSFIYSVYGEFGSGVTIPGYGFILNNRAANFVLDPNSPNVVAPRKRPFYTLIPGFVMKDGKPLLSFGVMSGDQQAQGQAQVLANMLLFGANPQAASDAARFSHAQRTNKLVLESQLYAAIGEKLKAMGHDVAPGNGVRMGGYQAIMIDPETGLLRGGSDHRKDGVAIGY</sequence>
<proteinExistence type="inferred from homology"/>
<evidence type="ECO:0000256" key="2">
    <source>
        <dbReference type="SAM" id="SignalP"/>
    </source>
</evidence>
<dbReference type="InterPro" id="IPR000101">
    <property type="entry name" value="GGT_peptidase"/>
</dbReference>
<comment type="catalytic activity">
    <reaction evidence="1">
        <text>an N-terminal (5-L-glutamyl)-[peptide] + an alpha-amino acid = 5-L-glutamyl amino acid + an N-terminal L-alpha-aminoacyl-[peptide]</text>
        <dbReference type="Rhea" id="RHEA:23904"/>
        <dbReference type="Rhea" id="RHEA-COMP:9780"/>
        <dbReference type="Rhea" id="RHEA-COMP:9795"/>
        <dbReference type="ChEBI" id="CHEBI:77644"/>
        <dbReference type="ChEBI" id="CHEBI:78597"/>
        <dbReference type="ChEBI" id="CHEBI:78599"/>
        <dbReference type="ChEBI" id="CHEBI:78608"/>
        <dbReference type="EC" id="2.3.2.2"/>
    </reaction>
</comment>
<comment type="pathway">
    <text evidence="1">Sulfur metabolism; glutathione metabolism.</text>
</comment>
<evidence type="ECO:0000256" key="1">
    <source>
        <dbReference type="RuleBase" id="RU368036"/>
    </source>
</evidence>
<keyword evidence="1" id="KW-0317">Glutathione biosynthesis</keyword>
<evidence type="ECO:0000313" key="3">
    <source>
        <dbReference type="EMBL" id="MBU3079134.1"/>
    </source>
</evidence>
<comment type="similarity">
    <text evidence="1">Belongs to the gamma-glutamyltransferase family.</text>
</comment>
<feature type="chain" id="PRO_5046622238" description="Glutathione hydrolase proenzyme" evidence="2">
    <location>
        <begin position="23"/>
        <end position="571"/>
    </location>
</feature>